<dbReference type="OrthoDB" id="449052at2759"/>
<gene>
    <name evidence="1" type="ORF">M422DRAFT_34093</name>
</gene>
<name>A0A0C9U1M5_SPHS4</name>
<dbReference type="HOGENOM" id="CLU_2672692_0_0_1"/>
<reference evidence="1 2" key="1">
    <citation type="submission" date="2014-06" db="EMBL/GenBank/DDBJ databases">
        <title>Evolutionary Origins and Diversification of the Mycorrhizal Mutualists.</title>
        <authorList>
            <consortium name="DOE Joint Genome Institute"/>
            <consortium name="Mycorrhizal Genomics Consortium"/>
            <person name="Kohler A."/>
            <person name="Kuo A."/>
            <person name="Nagy L.G."/>
            <person name="Floudas D."/>
            <person name="Copeland A."/>
            <person name="Barry K.W."/>
            <person name="Cichocki N."/>
            <person name="Veneault-Fourrey C."/>
            <person name="LaButti K."/>
            <person name="Lindquist E.A."/>
            <person name="Lipzen A."/>
            <person name="Lundell T."/>
            <person name="Morin E."/>
            <person name="Murat C."/>
            <person name="Riley R."/>
            <person name="Ohm R."/>
            <person name="Sun H."/>
            <person name="Tunlid A."/>
            <person name="Henrissat B."/>
            <person name="Grigoriev I.V."/>
            <person name="Hibbett D.S."/>
            <person name="Martin F."/>
        </authorList>
    </citation>
    <scope>NUCLEOTIDE SEQUENCE [LARGE SCALE GENOMIC DNA]</scope>
    <source>
        <strain evidence="1 2">SS14</strain>
    </source>
</reference>
<dbReference type="Gene3D" id="3.10.580.10">
    <property type="entry name" value="CBS-domain"/>
    <property type="match status" value="1"/>
</dbReference>
<accession>A0A0C9U1M5</accession>
<dbReference type="InterPro" id="IPR046342">
    <property type="entry name" value="CBS_dom_sf"/>
</dbReference>
<dbReference type="EMBL" id="KN837175">
    <property type="protein sequence ID" value="KIJ36718.1"/>
    <property type="molecule type" value="Genomic_DNA"/>
</dbReference>
<sequence>MSEQGVSSVAVVHPETGDLLSAVSVTDIAKLVAPSQSKKITMQLGQFIALIKAPAGSQDGVDRYPGKPAFLTKGF</sequence>
<protein>
    <submittedName>
        <fullName evidence="1">Uncharacterized protein</fullName>
    </submittedName>
</protein>
<organism evidence="1 2">
    <name type="scientific">Sphaerobolus stellatus (strain SS14)</name>
    <dbReference type="NCBI Taxonomy" id="990650"/>
    <lineage>
        <taxon>Eukaryota</taxon>
        <taxon>Fungi</taxon>
        <taxon>Dikarya</taxon>
        <taxon>Basidiomycota</taxon>
        <taxon>Agaricomycotina</taxon>
        <taxon>Agaricomycetes</taxon>
        <taxon>Phallomycetidae</taxon>
        <taxon>Geastrales</taxon>
        <taxon>Sphaerobolaceae</taxon>
        <taxon>Sphaerobolus</taxon>
    </lineage>
</organism>
<dbReference type="AlphaFoldDB" id="A0A0C9U1M5"/>
<proteinExistence type="predicted"/>
<dbReference type="Proteomes" id="UP000054279">
    <property type="component" value="Unassembled WGS sequence"/>
</dbReference>
<keyword evidence="2" id="KW-1185">Reference proteome</keyword>
<evidence type="ECO:0000313" key="2">
    <source>
        <dbReference type="Proteomes" id="UP000054279"/>
    </source>
</evidence>
<evidence type="ECO:0000313" key="1">
    <source>
        <dbReference type="EMBL" id="KIJ36718.1"/>
    </source>
</evidence>